<dbReference type="Proteomes" id="UP000070520">
    <property type="component" value="Unassembled WGS sequence"/>
</dbReference>
<evidence type="ECO:0000313" key="1">
    <source>
        <dbReference type="EMBL" id="KXA99107.1"/>
    </source>
</evidence>
<protein>
    <recommendedName>
        <fullName evidence="3">PIN domain-containing protein</fullName>
    </recommendedName>
</protein>
<comment type="caution">
    <text evidence="1">The sequence shown here is derived from an EMBL/GenBank/DDBJ whole genome shotgun (WGS) entry which is preliminary data.</text>
</comment>
<sequence length="118" mass="13269">MDEGLPGHEYLFGGDQESAFQFKNSASMAKEIILSVPGIKVVKYLDIKPLIDKYSPFVTDVDDVPHICAYFVSRAGFFVTNNRRLTQMKIKDKVKFLSPKEFIEKVLGSKGIETEGGY</sequence>
<reference evidence="1 2" key="1">
    <citation type="journal article" date="2016" name="Sci. Rep.">
        <title>Metabolic traits of an uncultured archaeal lineage -MSBL1- from brine pools of the Red Sea.</title>
        <authorList>
            <person name="Mwirichia R."/>
            <person name="Alam I."/>
            <person name="Rashid M."/>
            <person name="Vinu M."/>
            <person name="Ba-Alawi W."/>
            <person name="Anthony Kamau A."/>
            <person name="Kamanda Ngugi D."/>
            <person name="Goker M."/>
            <person name="Klenk H.P."/>
            <person name="Bajic V."/>
            <person name="Stingl U."/>
        </authorList>
    </citation>
    <scope>NUCLEOTIDE SEQUENCE [LARGE SCALE GENOMIC DNA]</scope>
    <source>
        <strain evidence="1">SCGC-AAA261C02</strain>
    </source>
</reference>
<evidence type="ECO:0000313" key="2">
    <source>
        <dbReference type="Proteomes" id="UP000070520"/>
    </source>
</evidence>
<dbReference type="EMBL" id="LHXW01000069">
    <property type="protein sequence ID" value="KXA99107.1"/>
    <property type="molecule type" value="Genomic_DNA"/>
</dbReference>
<organism evidence="1 2">
    <name type="scientific">candidate division MSBL1 archaeon SCGC-AAA261C02</name>
    <dbReference type="NCBI Taxonomy" id="1698272"/>
    <lineage>
        <taxon>Archaea</taxon>
        <taxon>Methanobacteriati</taxon>
        <taxon>Methanobacteriota</taxon>
        <taxon>candidate division MSBL1</taxon>
    </lineage>
</organism>
<accession>A0A133UY50</accession>
<proteinExistence type="predicted"/>
<evidence type="ECO:0008006" key="3">
    <source>
        <dbReference type="Google" id="ProtNLM"/>
    </source>
</evidence>
<gene>
    <name evidence="1" type="ORF">AKJ42_03730</name>
</gene>
<name>A0A133UY50_9EURY</name>
<keyword evidence="2" id="KW-1185">Reference proteome</keyword>
<dbReference type="AlphaFoldDB" id="A0A133UY50"/>